<keyword evidence="3" id="KW-1185">Reference proteome</keyword>
<feature type="transmembrane region" description="Helical" evidence="1">
    <location>
        <begin position="39"/>
        <end position="56"/>
    </location>
</feature>
<dbReference type="RefSeq" id="WP_091588931.1">
    <property type="nucleotide sequence ID" value="NZ_JBHRWG010000003.1"/>
</dbReference>
<evidence type="ECO:0000256" key="1">
    <source>
        <dbReference type="SAM" id="Phobius"/>
    </source>
</evidence>
<protein>
    <submittedName>
        <fullName evidence="2">Uncharacterized protein</fullName>
    </submittedName>
</protein>
<dbReference type="OrthoDB" id="5186613at2"/>
<gene>
    <name evidence="2" type="ORF">GA0070620_1187</name>
</gene>
<evidence type="ECO:0000313" key="2">
    <source>
        <dbReference type="EMBL" id="SBV25710.1"/>
    </source>
</evidence>
<keyword evidence="1" id="KW-0472">Membrane</keyword>
<keyword evidence="1" id="KW-0812">Transmembrane</keyword>
<dbReference type="EMBL" id="LT598496">
    <property type="protein sequence ID" value="SBV25710.1"/>
    <property type="molecule type" value="Genomic_DNA"/>
</dbReference>
<sequence length="352" mass="38361">MRTERGIRRSLLAALALTVTSIVVNYSTSEVPAFLAGNLWIAWTLTGLCVSGYLLLEFRPDAPPGDLEQVSARARRRYLRTALELDSIPVGPTVEVTTVEYGEGPQRRVLVPDRDLCVLPPQWSLAEAVGAGGTRAVDLRTALSEADLARATPLPHRFVVRGTSRAATVVVLHIITDLAYLQAVAKRPLRRRFAGIGLLDRGGILPYLDTAALHEGRVEVVGTVGTLGLVVAVECAGGRPVSRSRYLLVVRAGIRYPEDVWLSPATGRPLLSDPEPRRARVAFESPQPNGLATDVFACAVDGRRMVNLTRKDLDSYDGFGDGESAQWVDQRHLRVVSQLTPDRHTRIVQDPG</sequence>
<dbReference type="STRING" id="307121.GA0070620_1187"/>
<evidence type="ECO:0000313" key="3">
    <source>
        <dbReference type="Proteomes" id="UP000199393"/>
    </source>
</evidence>
<accession>A0A1C3MZF5</accession>
<keyword evidence="1" id="KW-1133">Transmembrane helix</keyword>
<name>A0A1C3MZF5_9ACTN</name>
<dbReference type="Proteomes" id="UP000199393">
    <property type="component" value="Chromosome I"/>
</dbReference>
<dbReference type="AlphaFoldDB" id="A0A1C3MZF5"/>
<organism evidence="2 3">
    <name type="scientific">Micromonospora krabiensis</name>
    <dbReference type="NCBI Taxonomy" id="307121"/>
    <lineage>
        <taxon>Bacteria</taxon>
        <taxon>Bacillati</taxon>
        <taxon>Actinomycetota</taxon>
        <taxon>Actinomycetes</taxon>
        <taxon>Micromonosporales</taxon>
        <taxon>Micromonosporaceae</taxon>
        <taxon>Micromonospora</taxon>
    </lineage>
</organism>
<reference evidence="3" key="1">
    <citation type="submission" date="2016-06" db="EMBL/GenBank/DDBJ databases">
        <authorList>
            <person name="Varghese N."/>
        </authorList>
    </citation>
    <scope>NUCLEOTIDE SEQUENCE [LARGE SCALE GENOMIC DNA]</scope>
    <source>
        <strain evidence="3">DSM 45344</strain>
    </source>
</reference>
<proteinExistence type="predicted"/>